<organism evidence="1 2">
    <name type="scientific">Candidatus Marinarcus aquaticus</name>
    <dbReference type="NCBI Taxonomy" id="2044504"/>
    <lineage>
        <taxon>Bacteria</taxon>
        <taxon>Pseudomonadati</taxon>
        <taxon>Campylobacterota</taxon>
        <taxon>Epsilonproteobacteria</taxon>
        <taxon>Campylobacterales</taxon>
        <taxon>Arcobacteraceae</taxon>
        <taxon>Candidatus Marinarcus</taxon>
    </lineage>
</organism>
<comment type="caution">
    <text evidence="1">The sequence shown here is derived from an EMBL/GenBank/DDBJ whole genome shotgun (WGS) entry which is preliminary data.</text>
</comment>
<evidence type="ECO:0000313" key="1">
    <source>
        <dbReference type="EMBL" id="RXJ56220.1"/>
    </source>
</evidence>
<name>A0A4Q0XNR8_9BACT</name>
<gene>
    <name evidence="1" type="ORF">CRV04_09240</name>
</gene>
<protein>
    <submittedName>
        <fullName evidence="1">SIR2 family protein</fullName>
    </submittedName>
</protein>
<dbReference type="EMBL" id="PDKN01000006">
    <property type="protein sequence ID" value="RXJ56220.1"/>
    <property type="molecule type" value="Genomic_DNA"/>
</dbReference>
<dbReference type="AlphaFoldDB" id="A0A4Q0XNR8"/>
<sequence>MEDKIFLSTKSKLVKINNDELEINGVLLKEKLGDEVFEYKLSDTMDENTLTKKAFEISQNYYIKSLEKLVSAEKLLVLTGAGSSKDDELFGGKLMWELWDIISTLEVDSFNFGSFLDKLEIPENIRDRSDLETVLSKAKLFLEFKEDRELENQVKIIEKTILDNCSFSLIDKSIHLEFIKKLTSRKTKQSRLKIFTTNYDKAFEEAGAEGGYVIIDGFSFTQPRKFSGKYFDYDIVIRENSRTSSTENFANNVFHLYKLHGSVNWEKKNKDVIQTSNPDKAMMIYPNSNKYESSYEQPYFEMMSRFQSELRKSGTTTLITVGFSFADKHIFTMINEALNQNPSLNLVIIEPFIKPDLNENFEKLFELSTKTSQVLIIGEFFKNFVSYLPSSQYLNFNGDS</sequence>
<dbReference type="OrthoDB" id="5368642at2"/>
<dbReference type="Pfam" id="PF13289">
    <property type="entry name" value="SIR2_2"/>
    <property type="match status" value="1"/>
</dbReference>
<reference evidence="1 2" key="1">
    <citation type="submission" date="2017-10" db="EMBL/GenBank/DDBJ databases">
        <title>Genomics of the genus Arcobacter.</title>
        <authorList>
            <person name="Perez-Cataluna A."/>
            <person name="Figueras M.J."/>
        </authorList>
    </citation>
    <scope>NUCLEOTIDE SEQUENCE [LARGE SCALE GENOMIC DNA]</scope>
    <source>
        <strain evidence="1 2">CECT 8987</strain>
    </source>
</reference>
<dbReference type="RefSeq" id="WP_128996561.1">
    <property type="nucleotide sequence ID" value="NZ_PDKN01000006.1"/>
</dbReference>
<evidence type="ECO:0000313" key="2">
    <source>
        <dbReference type="Proteomes" id="UP000290657"/>
    </source>
</evidence>
<accession>A0A4Q0XNR8</accession>
<keyword evidence="2" id="KW-1185">Reference proteome</keyword>
<proteinExistence type="predicted"/>
<dbReference type="Proteomes" id="UP000290657">
    <property type="component" value="Unassembled WGS sequence"/>
</dbReference>